<gene>
    <name evidence="6" type="ORF">H9712_04805</name>
</gene>
<sequence length="201" mass="21344">MKIRVLQVGPIGTNCYLLEDEDSHTAAVVDPGDEADRILAQAKADGVEIQSILLTHAHYDHTTGVAGLLKALPNIPVYLHPADIARLGTPVFPALGVEPTPYDDGDVVKVGGIDVQVLHTPGHTPGGVCLMAGEALFTGDTLFQGSMGRTDLPGGSYQEIMASLARLARLPGDFQVLPGHMDLSTLDTERKGNYYMQEAMG</sequence>
<evidence type="ECO:0000256" key="4">
    <source>
        <dbReference type="ARBA" id="ARBA00022833"/>
    </source>
</evidence>
<evidence type="ECO:0000313" key="7">
    <source>
        <dbReference type="Proteomes" id="UP000823921"/>
    </source>
</evidence>
<keyword evidence="4" id="KW-0862">Zinc</keyword>
<organism evidence="6 7">
    <name type="scientific">Candidatus Flavonifractor intestinigallinarum</name>
    <dbReference type="NCBI Taxonomy" id="2838586"/>
    <lineage>
        <taxon>Bacteria</taxon>
        <taxon>Bacillati</taxon>
        <taxon>Bacillota</taxon>
        <taxon>Clostridia</taxon>
        <taxon>Eubacteriales</taxon>
        <taxon>Oscillospiraceae</taxon>
        <taxon>Flavonifractor</taxon>
    </lineage>
</organism>
<dbReference type="InterPro" id="IPR051453">
    <property type="entry name" value="MBL_Glyoxalase_II"/>
</dbReference>
<comment type="caution">
    <text evidence="6">The sequence shown here is derived from an EMBL/GenBank/DDBJ whole genome shotgun (WGS) entry which is preliminary data.</text>
</comment>
<protein>
    <submittedName>
        <fullName evidence="6">MBL fold metallo-hydrolase</fullName>
    </submittedName>
</protein>
<dbReference type="GO" id="GO:0016787">
    <property type="term" value="F:hydrolase activity"/>
    <property type="evidence" value="ECO:0007669"/>
    <property type="project" value="UniProtKB-KW"/>
</dbReference>
<dbReference type="GO" id="GO:0046872">
    <property type="term" value="F:metal ion binding"/>
    <property type="evidence" value="ECO:0007669"/>
    <property type="project" value="UniProtKB-KW"/>
</dbReference>
<comment type="cofactor">
    <cofactor evidence="1">
        <name>Zn(2+)</name>
        <dbReference type="ChEBI" id="CHEBI:29105"/>
    </cofactor>
</comment>
<dbReference type="PANTHER" id="PTHR46233:SF3">
    <property type="entry name" value="HYDROXYACYLGLUTATHIONE HYDROLASE GLOC"/>
    <property type="match status" value="1"/>
</dbReference>
<evidence type="ECO:0000256" key="1">
    <source>
        <dbReference type="ARBA" id="ARBA00001947"/>
    </source>
</evidence>
<dbReference type="Pfam" id="PF00753">
    <property type="entry name" value="Lactamase_B"/>
    <property type="match status" value="1"/>
</dbReference>
<dbReference type="Proteomes" id="UP000823921">
    <property type="component" value="Unassembled WGS sequence"/>
</dbReference>
<dbReference type="PANTHER" id="PTHR46233">
    <property type="entry name" value="HYDROXYACYLGLUTATHIONE HYDROLASE GLOC"/>
    <property type="match status" value="1"/>
</dbReference>
<dbReference type="Gene3D" id="3.60.15.10">
    <property type="entry name" value="Ribonuclease Z/Hydroxyacylglutathione hydrolase-like"/>
    <property type="match status" value="1"/>
</dbReference>
<reference evidence="6" key="2">
    <citation type="submission" date="2021-04" db="EMBL/GenBank/DDBJ databases">
        <authorList>
            <person name="Gilroy R."/>
        </authorList>
    </citation>
    <scope>NUCLEOTIDE SEQUENCE</scope>
    <source>
        <strain evidence="6">CHK192-8294</strain>
    </source>
</reference>
<evidence type="ECO:0000256" key="3">
    <source>
        <dbReference type="ARBA" id="ARBA00022801"/>
    </source>
</evidence>
<dbReference type="EMBL" id="DWXO01000047">
    <property type="protein sequence ID" value="HJB80282.1"/>
    <property type="molecule type" value="Genomic_DNA"/>
</dbReference>
<evidence type="ECO:0000313" key="6">
    <source>
        <dbReference type="EMBL" id="HJB80282.1"/>
    </source>
</evidence>
<reference evidence="6" key="1">
    <citation type="journal article" date="2021" name="PeerJ">
        <title>Extensive microbial diversity within the chicken gut microbiome revealed by metagenomics and culture.</title>
        <authorList>
            <person name="Gilroy R."/>
            <person name="Ravi A."/>
            <person name="Getino M."/>
            <person name="Pursley I."/>
            <person name="Horton D.L."/>
            <person name="Alikhan N.F."/>
            <person name="Baker D."/>
            <person name="Gharbi K."/>
            <person name="Hall N."/>
            <person name="Watson M."/>
            <person name="Adriaenssens E.M."/>
            <person name="Foster-Nyarko E."/>
            <person name="Jarju S."/>
            <person name="Secka A."/>
            <person name="Antonio M."/>
            <person name="Oren A."/>
            <person name="Chaudhuri R.R."/>
            <person name="La Ragione R."/>
            <person name="Hildebrand F."/>
            <person name="Pallen M.J."/>
        </authorList>
    </citation>
    <scope>NUCLEOTIDE SEQUENCE</scope>
    <source>
        <strain evidence="6">CHK192-8294</strain>
    </source>
</reference>
<accession>A0A9D2SAF9</accession>
<dbReference type="CDD" id="cd06262">
    <property type="entry name" value="metallo-hydrolase-like_MBL-fold"/>
    <property type="match status" value="1"/>
</dbReference>
<evidence type="ECO:0000256" key="2">
    <source>
        <dbReference type="ARBA" id="ARBA00022723"/>
    </source>
</evidence>
<feature type="domain" description="Metallo-beta-lactamase" evidence="5">
    <location>
        <begin position="12"/>
        <end position="180"/>
    </location>
</feature>
<dbReference type="SUPFAM" id="SSF56281">
    <property type="entry name" value="Metallo-hydrolase/oxidoreductase"/>
    <property type="match status" value="1"/>
</dbReference>
<dbReference type="SMART" id="SM00849">
    <property type="entry name" value="Lactamase_B"/>
    <property type="match status" value="1"/>
</dbReference>
<dbReference type="InterPro" id="IPR036866">
    <property type="entry name" value="RibonucZ/Hydroxyglut_hydro"/>
</dbReference>
<dbReference type="InterPro" id="IPR001279">
    <property type="entry name" value="Metallo-B-lactamas"/>
</dbReference>
<keyword evidence="2" id="KW-0479">Metal-binding</keyword>
<keyword evidence="3" id="KW-0378">Hydrolase</keyword>
<dbReference type="AlphaFoldDB" id="A0A9D2SAF9"/>
<evidence type="ECO:0000259" key="5">
    <source>
        <dbReference type="SMART" id="SM00849"/>
    </source>
</evidence>
<name>A0A9D2SAF9_9FIRM</name>
<proteinExistence type="predicted"/>